<feature type="compositionally biased region" description="Low complexity" evidence="2">
    <location>
        <begin position="25"/>
        <end position="73"/>
    </location>
</feature>
<dbReference type="AlphaFoldDB" id="A0A7S3R5U0"/>
<organism evidence="3">
    <name type="scientific">Dunaliella tertiolecta</name>
    <name type="common">Green alga</name>
    <dbReference type="NCBI Taxonomy" id="3047"/>
    <lineage>
        <taxon>Eukaryota</taxon>
        <taxon>Viridiplantae</taxon>
        <taxon>Chlorophyta</taxon>
        <taxon>core chlorophytes</taxon>
        <taxon>Chlorophyceae</taxon>
        <taxon>CS clade</taxon>
        <taxon>Chlamydomonadales</taxon>
        <taxon>Dunaliellaceae</taxon>
        <taxon>Dunaliella</taxon>
    </lineage>
</organism>
<dbReference type="Gene3D" id="3.80.10.10">
    <property type="entry name" value="Ribonuclease Inhibitor"/>
    <property type="match status" value="1"/>
</dbReference>
<comment type="subcellular location">
    <subcellularLocation>
        <location evidence="1">Cytoplasm</location>
        <location evidence="1">Cytoskeleton</location>
        <location evidence="1">Cilium axoneme</location>
    </subcellularLocation>
</comment>
<accession>A0A7S3R5U0</accession>
<dbReference type="InterPro" id="IPR001611">
    <property type="entry name" value="Leu-rich_rpt"/>
</dbReference>
<dbReference type="InterPro" id="IPR052394">
    <property type="entry name" value="LRR-containing"/>
</dbReference>
<sequence>MKQLVIAGSGGLAPLVSTHRPLILSPTSSSGPCSSSRSRCLPSKAVNDDSTGVSSTQTQTSTGTSSSTDASVSGRAAGRQERAYRRTQNAEARSNGSRPRFTTETTLLAAGLAGAGVLALLYRQFSAGLASKAQATVSGTTQAMAQGLQQKQLQKGAQMRLNEFSDRVRNSPSPDLSAQNLSDEGTAYVVEALAFNTSCLALDLSKNGIGKTGFVALCEVLPTSSLQTLVVSTNNAGDEGAEVLARTVAGNSTLRILDVASNGIGDFGAQAIAEGLKYNTTLLKLDLSSNTIDEKGTGRYESIAMHPIALKAVGVKALPCI</sequence>
<dbReference type="EMBL" id="HBIP01029858">
    <property type="protein sequence ID" value="CAE0502990.1"/>
    <property type="molecule type" value="Transcribed_RNA"/>
</dbReference>
<dbReference type="PANTHER" id="PTHR24114">
    <property type="entry name" value="LEUCINE RICH REPEAT FAMILY PROTEIN"/>
    <property type="match status" value="1"/>
</dbReference>
<dbReference type="SMART" id="SM00368">
    <property type="entry name" value="LRR_RI"/>
    <property type="match status" value="4"/>
</dbReference>
<gene>
    <name evidence="3" type="ORF">DTER00134_LOCUS18063</name>
</gene>
<feature type="compositionally biased region" description="Polar residues" evidence="2">
    <location>
        <begin position="86"/>
        <end position="100"/>
    </location>
</feature>
<reference evidence="3" key="1">
    <citation type="submission" date="2021-01" db="EMBL/GenBank/DDBJ databases">
        <authorList>
            <person name="Corre E."/>
            <person name="Pelletier E."/>
            <person name="Niang G."/>
            <person name="Scheremetjew M."/>
            <person name="Finn R."/>
            <person name="Kale V."/>
            <person name="Holt S."/>
            <person name="Cochrane G."/>
            <person name="Meng A."/>
            <person name="Brown T."/>
            <person name="Cohen L."/>
        </authorList>
    </citation>
    <scope>NUCLEOTIDE SEQUENCE</scope>
    <source>
        <strain evidence="3">CCMP1320</strain>
    </source>
</reference>
<proteinExistence type="predicted"/>
<dbReference type="SUPFAM" id="SSF52047">
    <property type="entry name" value="RNI-like"/>
    <property type="match status" value="1"/>
</dbReference>
<evidence type="ECO:0000256" key="2">
    <source>
        <dbReference type="SAM" id="MobiDB-lite"/>
    </source>
</evidence>
<dbReference type="Pfam" id="PF13516">
    <property type="entry name" value="LRR_6"/>
    <property type="match status" value="4"/>
</dbReference>
<protein>
    <submittedName>
        <fullName evidence="3">Uncharacterized protein</fullName>
    </submittedName>
</protein>
<dbReference type="InterPro" id="IPR032675">
    <property type="entry name" value="LRR_dom_sf"/>
</dbReference>
<evidence type="ECO:0000256" key="1">
    <source>
        <dbReference type="ARBA" id="ARBA00004430"/>
    </source>
</evidence>
<dbReference type="PANTHER" id="PTHR24114:SF2">
    <property type="entry name" value="F-BOX DOMAIN-CONTAINING PROTEIN-RELATED"/>
    <property type="match status" value="1"/>
</dbReference>
<name>A0A7S3R5U0_DUNTE</name>
<evidence type="ECO:0000313" key="3">
    <source>
        <dbReference type="EMBL" id="CAE0502990.1"/>
    </source>
</evidence>
<feature type="region of interest" description="Disordered" evidence="2">
    <location>
        <begin position="25"/>
        <end position="100"/>
    </location>
</feature>
<dbReference type="GO" id="GO:0005930">
    <property type="term" value="C:axoneme"/>
    <property type="evidence" value="ECO:0007669"/>
    <property type="project" value="UniProtKB-SubCell"/>
</dbReference>